<organism evidence="2 3">
    <name type="scientific">Variovorax rhizosphaerae</name>
    <dbReference type="NCBI Taxonomy" id="1836200"/>
    <lineage>
        <taxon>Bacteria</taxon>
        <taxon>Pseudomonadati</taxon>
        <taxon>Pseudomonadota</taxon>
        <taxon>Betaproteobacteria</taxon>
        <taxon>Burkholderiales</taxon>
        <taxon>Comamonadaceae</taxon>
        <taxon>Variovorax</taxon>
    </lineage>
</organism>
<gene>
    <name evidence="2" type="ORF">WKW82_19920</name>
</gene>
<dbReference type="CDD" id="cd01145">
    <property type="entry name" value="TroA_c"/>
    <property type="match status" value="1"/>
</dbReference>
<evidence type="ECO:0000313" key="3">
    <source>
        <dbReference type="Proteomes" id="UP001385892"/>
    </source>
</evidence>
<dbReference type="PANTHER" id="PTHR42953:SF2">
    <property type="entry name" value="ADHESION PROTEIN"/>
    <property type="match status" value="1"/>
</dbReference>
<sequence>MKLNRSILLATLAAPLLLLAAPASAAVRVLACEPEWGALAQELGGSNVDVSVATNALQDPHQIQAKPSLIARARSADLIVCTGAELEVGWLPILLQQSGNPKIQPGQPGNFAAADFVRKLEVPTSVDRSQGDVHAAGNPHIQTDPRNIAAVATALGARLQQVDAAHAADYAKATADFSQRWQKAMAGWSAKAAPLKGVSVVSQHSAFAYLYDWLGLKQVAVLEPKPGVEPTASHLQGVQAAIKDAPVRMVIYGAYQDSRPSDWLSKNAGIPAVKLPFTVGGTDGAKDLFGLFDDTVARLLAAGAKP</sequence>
<proteinExistence type="predicted"/>
<dbReference type="SUPFAM" id="SSF53807">
    <property type="entry name" value="Helical backbone' metal receptor"/>
    <property type="match status" value="1"/>
</dbReference>
<accession>A0ABU8WN21</accession>
<evidence type="ECO:0000256" key="1">
    <source>
        <dbReference type="SAM" id="SignalP"/>
    </source>
</evidence>
<dbReference type="InterPro" id="IPR006127">
    <property type="entry name" value="ZnuA-like"/>
</dbReference>
<dbReference type="EMBL" id="JBBKZT010000009">
    <property type="protein sequence ID" value="MEJ8848937.1"/>
    <property type="molecule type" value="Genomic_DNA"/>
</dbReference>
<dbReference type="InterPro" id="IPR050492">
    <property type="entry name" value="Bact_metal-bind_prot9"/>
</dbReference>
<dbReference type="RefSeq" id="WP_340344071.1">
    <property type="nucleotide sequence ID" value="NZ_JBBKZT010000009.1"/>
</dbReference>
<dbReference type="Pfam" id="PF01297">
    <property type="entry name" value="ZnuA"/>
    <property type="match status" value="1"/>
</dbReference>
<protein>
    <submittedName>
        <fullName evidence="2">Zinc ABC transporter substrate-binding protein</fullName>
    </submittedName>
</protein>
<feature type="chain" id="PRO_5045137766" evidence="1">
    <location>
        <begin position="26"/>
        <end position="306"/>
    </location>
</feature>
<feature type="signal peptide" evidence="1">
    <location>
        <begin position="1"/>
        <end position="25"/>
    </location>
</feature>
<reference evidence="2 3" key="1">
    <citation type="submission" date="2024-03" db="EMBL/GenBank/DDBJ databases">
        <title>Novel species of the genus Variovorax.</title>
        <authorList>
            <person name="Liu Q."/>
            <person name="Xin Y.-H."/>
        </authorList>
    </citation>
    <scope>NUCLEOTIDE SEQUENCE [LARGE SCALE GENOMIC DNA]</scope>
    <source>
        <strain evidence="2 3">KACC 18900</strain>
    </source>
</reference>
<dbReference type="PANTHER" id="PTHR42953">
    <property type="entry name" value="HIGH-AFFINITY ZINC UPTAKE SYSTEM PROTEIN ZNUA-RELATED"/>
    <property type="match status" value="1"/>
</dbReference>
<dbReference type="Gene3D" id="3.40.50.1980">
    <property type="entry name" value="Nitrogenase molybdenum iron protein domain"/>
    <property type="match status" value="2"/>
</dbReference>
<comment type="caution">
    <text evidence="2">The sequence shown here is derived from an EMBL/GenBank/DDBJ whole genome shotgun (WGS) entry which is preliminary data.</text>
</comment>
<keyword evidence="3" id="KW-1185">Reference proteome</keyword>
<keyword evidence="1" id="KW-0732">Signal</keyword>
<name>A0ABU8WN21_9BURK</name>
<dbReference type="Proteomes" id="UP001385892">
    <property type="component" value="Unassembled WGS sequence"/>
</dbReference>
<evidence type="ECO:0000313" key="2">
    <source>
        <dbReference type="EMBL" id="MEJ8848937.1"/>
    </source>
</evidence>